<dbReference type="GO" id="GO:0005737">
    <property type="term" value="C:cytoplasm"/>
    <property type="evidence" value="ECO:0007669"/>
    <property type="project" value="TreeGrafter"/>
</dbReference>
<dbReference type="CTD" id="163782"/>
<keyword evidence="3 5" id="KW-0040">ANK repeat</keyword>
<evidence type="ECO:0000313" key="12">
    <source>
        <dbReference type="RefSeq" id="XP_030062490.1"/>
    </source>
</evidence>
<protein>
    <submittedName>
        <fullName evidence="9 10">KN motif and ankyrin repeat domain-containing protein 4</fullName>
    </submittedName>
</protein>
<organism evidence="8 9">
    <name type="scientific">Microcaecilia unicolor</name>
    <dbReference type="NCBI Taxonomy" id="1415580"/>
    <lineage>
        <taxon>Eukaryota</taxon>
        <taxon>Metazoa</taxon>
        <taxon>Chordata</taxon>
        <taxon>Craniata</taxon>
        <taxon>Vertebrata</taxon>
        <taxon>Euteleostomi</taxon>
        <taxon>Amphibia</taxon>
        <taxon>Gymnophiona</taxon>
        <taxon>Siphonopidae</taxon>
        <taxon>Microcaecilia</taxon>
    </lineage>
</organism>
<feature type="repeat" description="ANK" evidence="5">
    <location>
        <begin position="925"/>
        <end position="957"/>
    </location>
</feature>
<feature type="region of interest" description="Disordered" evidence="7">
    <location>
        <begin position="127"/>
        <end position="150"/>
    </location>
</feature>
<dbReference type="AlphaFoldDB" id="A0A6P7YC40"/>
<reference evidence="9 10" key="1">
    <citation type="submission" date="2025-04" db="UniProtKB">
        <authorList>
            <consortium name="RefSeq"/>
        </authorList>
    </citation>
    <scope>IDENTIFICATION</scope>
</reference>
<keyword evidence="2" id="KW-0677">Repeat</keyword>
<dbReference type="RefSeq" id="XP_030062487.1">
    <property type="nucleotide sequence ID" value="XM_030206627.1"/>
</dbReference>
<dbReference type="GeneID" id="115472378"/>
<feature type="compositionally biased region" description="Basic and acidic residues" evidence="7">
    <location>
        <begin position="127"/>
        <end position="144"/>
    </location>
</feature>
<evidence type="ECO:0000256" key="6">
    <source>
        <dbReference type="SAM" id="Coils"/>
    </source>
</evidence>
<sequence length="1024" mass="114003">MEKICNNSQSGEKKREQLPYSVETPYGFYLDLDFLKYVDDIEKGNTIKRVHVQRKSKQPKFSTLPRNFGIPNSESKLHASPVSKGWISTTPLPVQRKEVTDMKETLHVVPNSDPAQPLRQGYELKYREKSDRQAEQIPHDEKLNSSRSRPQLLRASSMPATLLQHKISEELNQYSLFSQSPSPFQPSILSERTFTSMDKPPEPQYYSNLEPTHTAEKSKAQKQVQEALKRVKELEEQVKTIPELNQKISLLSEEKIQLASQLQNLQSRALERETHAADTSEVNCGINVATATLPLLSVSTQTTFIPDNMVLENIELSITENELFTDVRAESRGTSDGLTEENIRSESLLYASSEPAEFTTLMHQFTTIEMNLRDKTDELEKLKIVVKEQEKEIKDKDVSLQGLAWAKDLSLQEFVSLKMQLEEAIMETKISYEPDGWHCRDIGVNTESVQEDEKKETSDKCINVNMSTETQSVGCGDYDKNMAESQVKASKETAAHNRLVDVDSPCKQDQPNHITTSESITCTMLKIDEPVYDCPIQTGSDDGQLIASASGGEPWIHENKDTSFTKEEIGKKDHQRDGQSLPAETPVGQYVKKIQELLQEQWMCLEHGYPELAKAIKQPASKLSSIQNQLVSSLNLLSSIYTTEAATDKENSMMKHQQTATSPSTSLKSIMKRKDYRFHAEGNGTKKNLQFVGVNGGYETTSSEDTSCGDNSSEESADSDVEAKCDVSEQERVKSASKHLKAEYETTQCTKSEDQEEQEVEYSAMGSSQYSPERCVIPEAFLKQCQLLSNHLSEMGTITDEELRQALKAVCQEWFRVSSRKSSSSETVAAYLEMLGSINAQLLETIVNMADRNGNTALHYSISHSNFSIIKLLLETGVCDVDCENKAGYTAVMLTPLASAQTDQEMEIVLMLLKQGNVNTRASQGGQTALMLAASHGRADMVGVLLSCGADINVQDDEGRSTLMMACECGHVEIVKLLLAQPECNTQLTGKDGNSALSLVLRSAHSHIAELLGAHAEHKAAPSL</sequence>
<keyword evidence="8" id="KW-1185">Reference proteome</keyword>
<dbReference type="PROSITE" id="PS50088">
    <property type="entry name" value="ANK_REPEAT"/>
    <property type="match status" value="3"/>
</dbReference>
<name>A0A6P7YC40_9AMPH</name>
<dbReference type="InterPro" id="IPR047184">
    <property type="entry name" value="KANK1-4"/>
</dbReference>
<feature type="repeat" description="ANK" evidence="5">
    <location>
        <begin position="958"/>
        <end position="979"/>
    </location>
</feature>
<dbReference type="Pfam" id="PF12075">
    <property type="entry name" value="KN_motif"/>
    <property type="match status" value="1"/>
</dbReference>
<dbReference type="GO" id="GO:0005856">
    <property type="term" value="C:cytoskeleton"/>
    <property type="evidence" value="ECO:0007669"/>
    <property type="project" value="TreeGrafter"/>
</dbReference>
<dbReference type="Gene3D" id="1.25.40.20">
    <property type="entry name" value="Ankyrin repeat-containing domain"/>
    <property type="match status" value="1"/>
</dbReference>
<dbReference type="InterPro" id="IPR002110">
    <property type="entry name" value="Ankyrin_rpt"/>
</dbReference>
<dbReference type="GO" id="GO:0030837">
    <property type="term" value="P:negative regulation of actin filament polymerization"/>
    <property type="evidence" value="ECO:0007669"/>
    <property type="project" value="InterPro"/>
</dbReference>
<dbReference type="FunFam" id="1.25.40.20:FF:000017">
    <property type="entry name" value="KN motif and ankyrin repeat domain-containing protein 1"/>
    <property type="match status" value="1"/>
</dbReference>
<evidence type="ECO:0000256" key="2">
    <source>
        <dbReference type="ARBA" id="ARBA00022737"/>
    </source>
</evidence>
<dbReference type="PANTHER" id="PTHR24168">
    <property type="entry name" value="KN MOTIF AND ANKYRIN REPEAT DOMAIN-CONTAINING"/>
    <property type="match status" value="1"/>
</dbReference>
<dbReference type="PROSITE" id="PS50297">
    <property type="entry name" value="ANK_REP_REGION"/>
    <property type="match status" value="3"/>
</dbReference>
<dbReference type="SMART" id="SM00248">
    <property type="entry name" value="ANK"/>
    <property type="match status" value="4"/>
</dbReference>
<accession>A0A6P7YC40</accession>
<evidence type="ECO:0000256" key="5">
    <source>
        <dbReference type="PROSITE-ProRule" id="PRU00023"/>
    </source>
</evidence>
<dbReference type="Proteomes" id="UP000515156">
    <property type="component" value="Chromosome 6"/>
</dbReference>
<evidence type="ECO:0000256" key="7">
    <source>
        <dbReference type="SAM" id="MobiDB-lite"/>
    </source>
</evidence>
<dbReference type="PANTHER" id="PTHR24168:SF24">
    <property type="entry name" value="KN MOTIF AND ANKYRIN REPEAT DOMAIN-CONTAINING PROTEIN 4"/>
    <property type="match status" value="1"/>
</dbReference>
<evidence type="ECO:0000256" key="3">
    <source>
        <dbReference type="ARBA" id="ARBA00023043"/>
    </source>
</evidence>
<dbReference type="RefSeq" id="XP_030062490.1">
    <property type="nucleotide sequence ID" value="XM_030206630.1"/>
</dbReference>
<dbReference type="RefSeq" id="XP_030062489.1">
    <property type="nucleotide sequence ID" value="XM_030206629.1"/>
</dbReference>
<feature type="region of interest" description="Disordered" evidence="7">
    <location>
        <begin position="700"/>
        <end position="728"/>
    </location>
</feature>
<evidence type="ECO:0000313" key="8">
    <source>
        <dbReference type="Proteomes" id="UP000515156"/>
    </source>
</evidence>
<feature type="coiled-coil region" evidence="6">
    <location>
        <begin position="372"/>
        <end position="399"/>
    </location>
</feature>
<proteinExistence type="predicted"/>
<dbReference type="InterPro" id="IPR021939">
    <property type="entry name" value="KN_motif"/>
</dbReference>
<evidence type="ECO:0000313" key="9">
    <source>
        <dbReference type="RefSeq" id="XP_030062486.1"/>
    </source>
</evidence>
<evidence type="ECO:0000256" key="4">
    <source>
        <dbReference type="ARBA" id="ARBA00023054"/>
    </source>
</evidence>
<evidence type="ECO:0000313" key="10">
    <source>
        <dbReference type="RefSeq" id="XP_030062487.1"/>
    </source>
</evidence>
<dbReference type="KEGG" id="muo:115472378"/>
<gene>
    <name evidence="9 10 11 12" type="primary">KANK4</name>
</gene>
<feature type="compositionally biased region" description="Polar residues" evidence="7">
    <location>
        <begin position="700"/>
        <end position="711"/>
    </location>
</feature>
<dbReference type="Pfam" id="PF12796">
    <property type="entry name" value="Ank_2"/>
    <property type="match status" value="2"/>
</dbReference>
<feature type="repeat" description="ANK" evidence="5">
    <location>
        <begin position="853"/>
        <end position="878"/>
    </location>
</feature>
<dbReference type="RefSeq" id="XP_030062486.1">
    <property type="nucleotide sequence ID" value="XM_030206626.1"/>
</dbReference>
<keyword evidence="1" id="KW-0597">Phosphoprotein</keyword>
<evidence type="ECO:0000313" key="11">
    <source>
        <dbReference type="RefSeq" id="XP_030062489.1"/>
    </source>
</evidence>
<dbReference type="SUPFAM" id="SSF48403">
    <property type="entry name" value="Ankyrin repeat"/>
    <property type="match status" value="1"/>
</dbReference>
<keyword evidence="4 6" id="KW-0175">Coiled coil</keyword>
<dbReference type="OrthoDB" id="5406014at2759"/>
<feature type="coiled-coil region" evidence="6">
    <location>
        <begin position="217"/>
        <end position="268"/>
    </location>
</feature>
<dbReference type="InterPro" id="IPR036770">
    <property type="entry name" value="Ankyrin_rpt-contain_sf"/>
</dbReference>
<evidence type="ECO:0000256" key="1">
    <source>
        <dbReference type="ARBA" id="ARBA00022553"/>
    </source>
</evidence>